<dbReference type="SUPFAM" id="SSF110857">
    <property type="entry name" value="Gamma-glutamyl cyclotransferase-like"/>
    <property type="match status" value="1"/>
</dbReference>
<reference evidence="3" key="1">
    <citation type="journal article" date="2019" name="Int. J. Syst. Evol. Microbiol.">
        <title>The Global Catalogue of Microorganisms (GCM) 10K type strain sequencing project: providing services to taxonomists for standard genome sequencing and annotation.</title>
        <authorList>
            <consortium name="The Broad Institute Genomics Platform"/>
            <consortium name="The Broad Institute Genome Sequencing Center for Infectious Disease"/>
            <person name="Wu L."/>
            <person name="Ma J."/>
        </authorList>
    </citation>
    <scope>NUCLEOTIDE SEQUENCE [LARGE SCALE GENOMIC DNA]</scope>
    <source>
        <strain evidence="3">JCM 18283</strain>
    </source>
</reference>
<feature type="domain" description="Gamma-glutamylcyclotransferase AIG2-like" evidence="1">
    <location>
        <begin position="8"/>
        <end position="128"/>
    </location>
</feature>
<dbReference type="Pfam" id="PF06094">
    <property type="entry name" value="GGACT"/>
    <property type="match status" value="1"/>
</dbReference>
<dbReference type="CDD" id="cd06661">
    <property type="entry name" value="GGCT_like"/>
    <property type="match status" value="1"/>
</dbReference>
<keyword evidence="3" id="KW-1185">Reference proteome</keyword>
<name>A0ABP9FQP9_9SPHI</name>
<dbReference type="EMBL" id="BAABJI010000001">
    <property type="protein sequence ID" value="GAA4908454.1"/>
    <property type="molecule type" value="Genomic_DNA"/>
</dbReference>
<proteinExistence type="predicted"/>
<dbReference type="RefSeq" id="WP_345329755.1">
    <property type="nucleotide sequence ID" value="NZ_BAABJI010000001.1"/>
</dbReference>
<evidence type="ECO:0000313" key="3">
    <source>
        <dbReference type="Proteomes" id="UP001501436"/>
    </source>
</evidence>
<dbReference type="Proteomes" id="UP001501436">
    <property type="component" value="Unassembled WGS sequence"/>
</dbReference>
<evidence type="ECO:0000259" key="1">
    <source>
        <dbReference type="Pfam" id="PF06094"/>
    </source>
</evidence>
<dbReference type="Gene3D" id="3.10.490.10">
    <property type="entry name" value="Gamma-glutamyl cyclotransferase-like"/>
    <property type="match status" value="1"/>
</dbReference>
<gene>
    <name evidence="2" type="ORF">GCM10023313_09260</name>
</gene>
<dbReference type="InterPro" id="IPR013024">
    <property type="entry name" value="GGCT-like"/>
</dbReference>
<protein>
    <submittedName>
        <fullName evidence="2">Gamma-glutamylcyclotransferase</fullName>
    </submittedName>
</protein>
<accession>A0ABP9FQP9</accession>
<organism evidence="2 3">
    <name type="scientific">Mucilaginibacter defluvii</name>
    <dbReference type="NCBI Taxonomy" id="1196019"/>
    <lineage>
        <taxon>Bacteria</taxon>
        <taxon>Pseudomonadati</taxon>
        <taxon>Bacteroidota</taxon>
        <taxon>Sphingobacteriia</taxon>
        <taxon>Sphingobacteriales</taxon>
        <taxon>Sphingobacteriaceae</taxon>
        <taxon>Mucilaginibacter</taxon>
    </lineage>
</organism>
<comment type="caution">
    <text evidence="2">The sequence shown here is derived from an EMBL/GenBank/DDBJ whole genome shotgun (WGS) entry which is preliminary data.</text>
</comment>
<dbReference type="InterPro" id="IPR009288">
    <property type="entry name" value="AIG2-like_dom"/>
</dbReference>
<dbReference type="InterPro" id="IPR036568">
    <property type="entry name" value="GGCT-like_sf"/>
</dbReference>
<sequence length="134" mass="15121">MNDNACLLFVYGTLLVKHNQFAAYLQRHCTFISKGRTRGTLYDVGEYPGAIIDDSGGYVYGSIYSIYKPDEVLPILDEYEGISPNDLQPHEYVRLLTPVETDSGLTNCWVYAYNWPVDGLKIIDGGDYLGYKAF</sequence>
<evidence type="ECO:0000313" key="2">
    <source>
        <dbReference type="EMBL" id="GAA4908454.1"/>
    </source>
</evidence>